<dbReference type="Gene3D" id="3.40.50.300">
    <property type="entry name" value="P-loop containing nucleotide triphosphate hydrolases"/>
    <property type="match status" value="1"/>
</dbReference>
<dbReference type="GO" id="GO:0043139">
    <property type="term" value="F:5'-3' DNA helicase activity"/>
    <property type="evidence" value="ECO:0007669"/>
    <property type="project" value="UniProtKB-EC"/>
</dbReference>
<protein>
    <recommendedName>
        <fullName evidence="1">ATP-dependent DNA helicase</fullName>
        <ecNumber evidence="1">5.6.2.3</ecNumber>
    </recommendedName>
</protein>
<dbReference type="HOGENOM" id="CLU_1880285_0_0_1"/>
<feature type="non-terminal residue" evidence="3">
    <location>
        <position position="153"/>
    </location>
</feature>
<accession>A0A0C2W7R2</accession>
<evidence type="ECO:0000256" key="1">
    <source>
        <dbReference type="RuleBase" id="RU363044"/>
    </source>
</evidence>
<dbReference type="EC" id="5.6.2.3" evidence="1"/>
<comment type="similarity">
    <text evidence="1">Belongs to the helicase family.</text>
</comment>
<keyword evidence="1" id="KW-0227">DNA damage</keyword>
<dbReference type="InParanoid" id="A0A0C2W7R2"/>
<organism evidence="3 4">
    <name type="scientific">Amanita muscaria (strain Koide BX008)</name>
    <dbReference type="NCBI Taxonomy" id="946122"/>
    <lineage>
        <taxon>Eukaryota</taxon>
        <taxon>Fungi</taxon>
        <taxon>Dikarya</taxon>
        <taxon>Basidiomycota</taxon>
        <taxon>Agaricomycotina</taxon>
        <taxon>Agaricomycetes</taxon>
        <taxon>Agaricomycetidae</taxon>
        <taxon>Agaricales</taxon>
        <taxon>Pluteineae</taxon>
        <taxon>Amanitaceae</taxon>
        <taxon>Amanita</taxon>
    </lineage>
</organism>
<keyword evidence="4" id="KW-1185">Reference proteome</keyword>
<comment type="cofactor">
    <cofactor evidence="1">
        <name>Mg(2+)</name>
        <dbReference type="ChEBI" id="CHEBI:18420"/>
    </cofactor>
</comment>
<keyword evidence="1" id="KW-0347">Helicase</keyword>
<dbReference type="InterPro" id="IPR027417">
    <property type="entry name" value="P-loop_NTPase"/>
</dbReference>
<gene>
    <name evidence="3" type="ORF">M378DRAFT_88235</name>
</gene>
<feature type="domain" description="DNA helicase Pif1-like DEAD-box helicase" evidence="2">
    <location>
        <begin position="89"/>
        <end position="151"/>
    </location>
</feature>
<name>A0A0C2W7R2_AMAMK</name>
<comment type="catalytic activity">
    <reaction evidence="1">
        <text>ATP + H2O = ADP + phosphate + H(+)</text>
        <dbReference type="Rhea" id="RHEA:13065"/>
        <dbReference type="ChEBI" id="CHEBI:15377"/>
        <dbReference type="ChEBI" id="CHEBI:15378"/>
        <dbReference type="ChEBI" id="CHEBI:30616"/>
        <dbReference type="ChEBI" id="CHEBI:43474"/>
        <dbReference type="ChEBI" id="CHEBI:456216"/>
        <dbReference type="EC" id="5.6.2.3"/>
    </reaction>
</comment>
<dbReference type="GO" id="GO:0006281">
    <property type="term" value="P:DNA repair"/>
    <property type="evidence" value="ECO:0007669"/>
    <property type="project" value="UniProtKB-KW"/>
</dbReference>
<evidence type="ECO:0000259" key="2">
    <source>
        <dbReference type="Pfam" id="PF05970"/>
    </source>
</evidence>
<dbReference type="GO" id="GO:0016887">
    <property type="term" value="F:ATP hydrolysis activity"/>
    <property type="evidence" value="ECO:0007669"/>
    <property type="project" value="RHEA"/>
</dbReference>
<dbReference type="GO" id="GO:0005524">
    <property type="term" value="F:ATP binding"/>
    <property type="evidence" value="ECO:0007669"/>
    <property type="project" value="UniProtKB-KW"/>
</dbReference>
<dbReference type="OrthoDB" id="432234at2759"/>
<sequence length="153" mass="16372">MRRDVLLQDSITNSSSIQLLDQGGPPLPSVDCLTPETNSSCEEPAVSLFAAEVSLTAIDPSVLKADQFRAYDIITWHLERNLAGQKPSPLRMIIYGEGGTGKSKIIQTVTEAFSSKGVNHMLIKSAYTGVAASLIDGKTTYTLASLSLNKDGN</sequence>
<keyword evidence="1" id="KW-0067">ATP-binding</keyword>
<keyword evidence="1" id="KW-0547">Nucleotide-binding</keyword>
<keyword evidence="1" id="KW-0233">DNA recombination</keyword>
<dbReference type="GO" id="GO:0006310">
    <property type="term" value="P:DNA recombination"/>
    <property type="evidence" value="ECO:0007669"/>
    <property type="project" value="UniProtKB-KW"/>
</dbReference>
<reference evidence="3 4" key="1">
    <citation type="submission" date="2014-04" db="EMBL/GenBank/DDBJ databases">
        <title>Evolutionary Origins and Diversification of the Mycorrhizal Mutualists.</title>
        <authorList>
            <consortium name="DOE Joint Genome Institute"/>
            <consortium name="Mycorrhizal Genomics Consortium"/>
            <person name="Kohler A."/>
            <person name="Kuo A."/>
            <person name="Nagy L.G."/>
            <person name="Floudas D."/>
            <person name="Copeland A."/>
            <person name="Barry K.W."/>
            <person name="Cichocki N."/>
            <person name="Veneault-Fourrey C."/>
            <person name="LaButti K."/>
            <person name="Lindquist E.A."/>
            <person name="Lipzen A."/>
            <person name="Lundell T."/>
            <person name="Morin E."/>
            <person name="Murat C."/>
            <person name="Riley R."/>
            <person name="Ohm R."/>
            <person name="Sun H."/>
            <person name="Tunlid A."/>
            <person name="Henrissat B."/>
            <person name="Grigoriev I.V."/>
            <person name="Hibbett D.S."/>
            <person name="Martin F."/>
        </authorList>
    </citation>
    <scope>NUCLEOTIDE SEQUENCE [LARGE SCALE GENOMIC DNA]</scope>
    <source>
        <strain evidence="3 4">Koide BX008</strain>
    </source>
</reference>
<keyword evidence="1" id="KW-0234">DNA repair</keyword>
<evidence type="ECO:0000313" key="3">
    <source>
        <dbReference type="EMBL" id="KIL57192.1"/>
    </source>
</evidence>
<dbReference type="EMBL" id="KN818379">
    <property type="protein sequence ID" value="KIL57192.1"/>
    <property type="molecule type" value="Genomic_DNA"/>
</dbReference>
<proteinExistence type="inferred from homology"/>
<dbReference type="Proteomes" id="UP000054549">
    <property type="component" value="Unassembled WGS sequence"/>
</dbReference>
<dbReference type="AlphaFoldDB" id="A0A0C2W7R2"/>
<keyword evidence="1" id="KW-0378">Hydrolase</keyword>
<evidence type="ECO:0000313" key="4">
    <source>
        <dbReference type="Proteomes" id="UP000054549"/>
    </source>
</evidence>
<dbReference type="GO" id="GO:0000723">
    <property type="term" value="P:telomere maintenance"/>
    <property type="evidence" value="ECO:0007669"/>
    <property type="project" value="InterPro"/>
</dbReference>
<dbReference type="Pfam" id="PF05970">
    <property type="entry name" value="PIF1"/>
    <property type="match status" value="1"/>
</dbReference>
<dbReference type="InterPro" id="IPR010285">
    <property type="entry name" value="DNA_helicase_pif1-like_DEAD"/>
</dbReference>